<keyword evidence="1" id="KW-0472">Membrane</keyword>
<keyword evidence="1" id="KW-1133">Transmembrane helix</keyword>
<sequence length="212" mass="24722">MNAVICYLITFAPITVIAIWALIYVFRIFRRITKDYDKIQETKEKVDNLPCDSHVKNIDSILSHQNSFKNEIGEVKTSVFSMREKMGGHGEDIVKITTSIDYIRQIMDTFIQNSQKSNKGTKKRLTQTQSPLSITKYGYGIMEKLGIYEMIDANWSNICYYIEENLKSKNPYDIQQFLIESIAVFPDKFLKNNDLNTVKLEAYKEGRLYFHI</sequence>
<evidence type="ECO:0000256" key="1">
    <source>
        <dbReference type="SAM" id="Phobius"/>
    </source>
</evidence>
<name>A0A5J4R236_9ZZZZ</name>
<dbReference type="AlphaFoldDB" id="A0A5J4R236"/>
<comment type="caution">
    <text evidence="2">The sequence shown here is derived from an EMBL/GenBank/DDBJ whole genome shotgun (WGS) entry which is preliminary data.</text>
</comment>
<feature type="transmembrane region" description="Helical" evidence="1">
    <location>
        <begin position="6"/>
        <end position="26"/>
    </location>
</feature>
<organism evidence="2">
    <name type="scientific">termite gut metagenome</name>
    <dbReference type="NCBI Taxonomy" id="433724"/>
    <lineage>
        <taxon>unclassified sequences</taxon>
        <taxon>metagenomes</taxon>
        <taxon>organismal metagenomes</taxon>
    </lineage>
</organism>
<evidence type="ECO:0000313" key="2">
    <source>
        <dbReference type="EMBL" id="KAA6327394.1"/>
    </source>
</evidence>
<keyword evidence="1" id="KW-0812">Transmembrane</keyword>
<reference evidence="2" key="1">
    <citation type="submission" date="2019-03" db="EMBL/GenBank/DDBJ databases">
        <title>Single cell metagenomics reveals metabolic interactions within the superorganism composed of flagellate Streblomastix strix and complex community of Bacteroidetes bacteria on its surface.</title>
        <authorList>
            <person name="Treitli S.C."/>
            <person name="Kolisko M."/>
            <person name="Husnik F."/>
            <person name="Keeling P."/>
            <person name="Hampl V."/>
        </authorList>
    </citation>
    <scope>NUCLEOTIDE SEQUENCE</scope>
    <source>
        <strain evidence="2">STM</strain>
    </source>
</reference>
<dbReference type="EMBL" id="SNRY01002000">
    <property type="protein sequence ID" value="KAA6327394.1"/>
    <property type="molecule type" value="Genomic_DNA"/>
</dbReference>
<accession>A0A5J4R236</accession>
<protein>
    <submittedName>
        <fullName evidence="2">Uncharacterized protein</fullName>
    </submittedName>
</protein>
<gene>
    <name evidence="2" type="ORF">EZS27_023617</name>
</gene>
<proteinExistence type="predicted"/>